<dbReference type="OrthoDB" id="6846267at2759"/>
<evidence type="ECO:0000256" key="3">
    <source>
        <dbReference type="ARBA" id="ARBA00022801"/>
    </source>
</evidence>
<dbReference type="PANTHER" id="PTHR43142">
    <property type="entry name" value="CARBOXYLIC ESTER HYDROLASE"/>
    <property type="match status" value="1"/>
</dbReference>
<evidence type="ECO:0000313" key="8">
    <source>
        <dbReference type="EMBL" id="KAJ6648971.1"/>
    </source>
</evidence>
<dbReference type="Proteomes" id="UP001151699">
    <property type="component" value="Chromosome A"/>
</dbReference>
<comment type="similarity">
    <text evidence="1 6">Belongs to the type-B carboxylesterase/lipase family.</text>
</comment>
<evidence type="ECO:0000256" key="1">
    <source>
        <dbReference type="ARBA" id="ARBA00005964"/>
    </source>
</evidence>
<keyword evidence="4" id="KW-1015">Disulfide bond</keyword>
<dbReference type="SUPFAM" id="SSF53474">
    <property type="entry name" value="alpha/beta-Hydrolases"/>
    <property type="match status" value="1"/>
</dbReference>
<keyword evidence="6" id="KW-0732">Signal</keyword>
<dbReference type="GO" id="GO:0052689">
    <property type="term" value="F:carboxylic ester hydrolase activity"/>
    <property type="evidence" value="ECO:0007669"/>
    <property type="project" value="UniProtKB-KW"/>
</dbReference>
<name>A0A9Q0NEW6_9DIPT</name>
<keyword evidence="3 6" id="KW-0378">Hydrolase</keyword>
<keyword evidence="9" id="KW-1185">Reference proteome</keyword>
<keyword evidence="5" id="KW-0325">Glycoprotein</keyword>
<dbReference type="InterPro" id="IPR002018">
    <property type="entry name" value="CarbesteraseB"/>
</dbReference>
<dbReference type="EMBL" id="WJQU01000001">
    <property type="protein sequence ID" value="KAJ6648971.1"/>
    <property type="molecule type" value="Genomic_DNA"/>
</dbReference>
<dbReference type="PANTHER" id="PTHR43142:SF1">
    <property type="entry name" value="CARBOXYLIC ESTER HYDROLASE"/>
    <property type="match status" value="1"/>
</dbReference>
<feature type="domain" description="Carboxylesterase type B" evidence="7">
    <location>
        <begin position="29"/>
        <end position="566"/>
    </location>
</feature>
<feature type="signal peptide" evidence="6">
    <location>
        <begin position="1"/>
        <end position="17"/>
    </location>
</feature>
<dbReference type="AlphaFoldDB" id="A0A9Q0NEW6"/>
<dbReference type="InterPro" id="IPR019826">
    <property type="entry name" value="Carboxylesterase_B_AS"/>
</dbReference>
<comment type="caution">
    <text evidence="8">The sequence shown here is derived from an EMBL/GenBank/DDBJ whole genome shotgun (WGS) entry which is preliminary data.</text>
</comment>
<dbReference type="Gene3D" id="3.40.50.1820">
    <property type="entry name" value="alpha/beta hydrolase"/>
    <property type="match status" value="1"/>
</dbReference>
<sequence length="575" mass="65628">MRKFFMFIVALFGLLLAYVFNPFKSGGKSPIVQTSYGKIVGSIHFSRMGKEFYQYLGIPYALPPIGERRFEPPQPPIPWEGVKETTTFGSKCIQLEMLSNGLVGSEDCLFLNVFAPKEKKSNDLPVMVFIHGGAFVCGDSNMYKPNYFMDEQVILVTLNYRLAALGFLNTGDSVVRGNMGLKDQLMALTWINSNIKYFGGDPNRVTLFGESAGAASVCYHILSPRSKGLFSKAIAQSGTSLNFWAMYPHPKKQSQRFAAKFGCSVEDSKEMVACLKKINAADLVKEHIEMRQYLRDGITVFVPTLEAYVDENTFMSEDPRVLLKEGRFNKVPMIAGVTSEEGLLTSAIMAVNQTKLEEANERFTWWLSRTWNITADDEKAKLVRKFYFGNNDNIATASLLTNYTNCLSDGYFFVSNHQYAKLYSDHAPIRLYYYTHKGDFSLAVLLTAGQGRFPFAVNIFFNILGHWFRRTVLNEDIPHWGAAHSDELPLFFQFMWWFRIHTNSKDFDLSANMVKLWVSFATNEASKDLTYTNLKWPTVSSRDSQFTYLQIDTQPQLIDEPFRDRVEFRERLFPS</sequence>
<dbReference type="PROSITE" id="PS00122">
    <property type="entry name" value="CARBOXYLESTERASE_B_1"/>
    <property type="match status" value="1"/>
</dbReference>
<organism evidence="8 9">
    <name type="scientific">Pseudolycoriella hygida</name>
    <dbReference type="NCBI Taxonomy" id="35572"/>
    <lineage>
        <taxon>Eukaryota</taxon>
        <taxon>Metazoa</taxon>
        <taxon>Ecdysozoa</taxon>
        <taxon>Arthropoda</taxon>
        <taxon>Hexapoda</taxon>
        <taxon>Insecta</taxon>
        <taxon>Pterygota</taxon>
        <taxon>Neoptera</taxon>
        <taxon>Endopterygota</taxon>
        <taxon>Diptera</taxon>
        <taxon>Nematocera</taxon>
        <taxon>Sciaroidea</taxon>
        <taxon>Sciaridae</taxon>
        <taxon>Pseudolycoriella</taxon>
    </lineage>
</organism>
<keyword evidence="2" id="KW-0719">Serine esterase</keyword>
<evidence type="ECO:0000313" key="9">
    <source>
        <dbReference type="Proteomes" id="UP001151699"/>
    </source>
</evidence>
<dbReference type="InterPro" id="IPR019819">
    <property type="entry name" value="Carboxylesterase_B_CS"/>
</dbReference>
<dbReference type="EC" id="3.1.1.-" evidence="6"/>
<reference evidence="8" key="1">
    <citation type="submission" date="2022-07" db="EMBL/GenBank/DDBJ databases">
        <authorList>
            <person name="Trinca V."/>
            <person name="Uliana J.V.C."/>
            <person name="Torres T.T."/>
            <person name="Ward R.J."/>
            <person name="Monesi N."/>
        </authorList>
    </citation>
    <scope>NUCLEOTIDE SEQUENCE</scope>
    <source>
        <strain evidence="8">HSMRA1968</strain>
        <tissue evidence="8">Whole embryos</tissue>
    </source>
</reference>
<proteinExistence type="inferred from homology"/>
<evidence type="ECO:0000256" key="5">
    <source>
        <dbReference type="ARBA" id="ARBA00023180"/>
    </source>
</evidence>
<dbReference type="InterPro" id="IPR029058">
    <property type="entry name" value="AB_hydrolase_fold"/>
</dbReference>
<dbReference type="Pfam" id="PF00135">
    <property type="entry name" value="COesterase"/>
    <property type="match status" value="1"/>
</dbReference>
<gene>
    <name evidence="8" type="primary">Tcjhe_3</name>
    <name evidence="8" type="ORF">Bhyg_04203</name>
</gene>
<evidence type="ECO:0000256" key="6">
    <source>
        <dbReference type="RuleBase" id="RU361235"/>
    </source>
</evidence>
<evidence type="ECO:0000256" key="2">
    <source>
        <dbReference type="ARBA" id="ARBA00022487"/>
    </source>
</evidence>
<evidence type="ECO:0000256" key="4">
    <source>
        <dbReference type="ARBA" id="ARBA00023157"/>
    </source>
</evidence>
<accession>A0A9Q0NEW6</accession>
<dbReference type="PROSITE" id="PS00941">
    <property type="entry name" value="CARBOXYLESTERASE_B_2"/>
    <property type="match status" value="1"/>
</dbReference>
<feature type="chain" id="PRO_5040534816" description="Carboxylic ester hydrolase" evidence="6">
    <location>
        <begin position="18"/>
        <end position="575"/>
    </location>
</feature>
<evidence type="ECO:0000259" key="7">
    <source>
        <dbReference type="Pfam" id="PF00135"/>
    </source>
</evidence>
<protein>
    <recommendedName>
        <fullName evidence="6">Carboxylic ester hydrolase</fullName>
        <ecNumber evidence="6">3.1.1.-</ecNumber>
    </recommendedName>
</protein>